<dbReference type="HOGENOM" id="CLU_090005_1_1_3"/>
<dbReference type="RefSeq" id="WP_009547460.1">
    <property type="nucleotide sequence ID" value="NC_010546.1"/>
</dbReference>
<gene>
    <name evidence="1" type="ordered locus">cce_3138</name>
</gene>
<dbReference type="Proteomes" id="UP000001203">
    <property type="component" value="Chromosome circular"/>
</dbReference>
<dbReference type="AlphaFoldDB" id="B1WX17"/>
<organism evidence="1 2">
    <name type="scientific">Crocosphaera subtropica (strain ATCC 51142 / BH68)</name>
    <name type="common">Cyanothece sp. (strain ATCC 51142)</name>
    <dbReference type="NCBI Taxonomy" id="43989"/>
    <lineage>
        <taxon>Bacteria</taxon>
        <taxon>Bacillati</taxon>
        <taxon>Cyanobacteriota</taxon>
        <taxon>Cyanophyceae</taxon>
        <taxon>Oscillatoriophycideae</taxon>
        <taxon>Chroococcales</taxon>
        <taxon>Aphanothecaceae</taxon>
        <taxon>Crocosphaera</taxon>
        <taxon>Crocosphaera subtropica</taxon>
    </lineage>
</organism>
<proteinExistence type="predicted"/>
<evidence type="ECO:0008006" key="3">
    <source>
        <dbReference type="Google" id="ProtNLM"/>
    </source>
</evidence>
<dbReference type="eggNOG" id="ENOG5031B6C">
    <property type="taxonomic scope" value="Bacteria"/>
</dbReference>
<dbReference type="Pfam" id="PF11218">
    <property type="entry name" value="DUF3011"/>
    <property type="match status" value="2"/>
</dbReference>
<dbReference type="OrthoDB" id="424028at2"/>
<keyword evidence="2" id="KW-1185">Reference proteome</keyword>
<accession>B1WX17</accession>
<name>B1WX17_CROS5</name>
<protein>
    <recommendedName>
        <fullName evidence="3">DUF3011 domain-containing protein</fullName>
    </recommendedName>
</protein>
<dbReference type="KEGG" id="cyt:cce_3138"/>
<dbReference type="EMBL" id="CP000806">
    <property type="protein sequence ID" value="ACB52486.1"/>
    <property type="molecule type" value="Genomic_DNA"/>
</dbReference>
<evidence type="ECO:0000313" key="1">
    <source>
        <dbReference type="EMBL" id="ACB52486.1"/>
    </source>
</evidence>
<dbReference type="InterPro" id="IPR021381">
    <property type="entry name" value="DUF3011"/>
</dbReference>
<evidence type="ECO:0000313" key="2">
    <source>
        <dbReference type="Proteomes" id="UP000001203"/>
    </source>
</evidence>
<reference evidence="1 2" key="1">
    <citation type="journal article" date="2008" name="Proc. Natl. Acad. Sci. U.S.A.">
        <title>The genome of Cyanothece 51142, a unicellular diazotrophic cyanobacterium important in the marine nitrogen cycle.</title>
        <authorList>
            <person name="Welsh E.A."/>
            <person name="Liberton M."/>
            <person name="Stoeckel J."/>
            <person name="Loh T."/>
            <person name="Elvitigala T."/>
            <person name="Wang C."/>
            <person name="Wollam A."/>
            <person name="Fulton R.S."/>
            <person name="Clifton S.W."/>
            <person name="Jacobs J.M."/>
            <person name="Aurora R."/>
            <person name="Ghosh B.K."/>
            <person name="Sherman L.A."/>
            <person name="Smith R.D."/>
            <person name="Wilson R.K."/>
            <person name="Pakrasi H.B."/>
        </authorList>
    </citation>
    <scope>NUCLEOTIDE SEQUENCE [LARGE SCALE GENOMIC DNA]</scope>
    <source>
        <strain evidence="2">ATCC 51142 / BH68</strain>
    </source>
</reference>
<sequence length="198" mass="21622">MIINCLNHFTIVTGISLGLLLQTIPAEAQRTITCESFKYRYQFCRTNTRGGVRLTRQLSNTRCVEGDTWGYDREGIWVDRGCVAEFSVRGRDPGYDNSNNSSGGSDAAAIVGGALVVGAIAAAIAGGSNNNSSDGRTITCNSDNDQYTTCPVSLGRDDWIVLDRQLSQAGCWEGDTWGYDSQKIWVDNGCRGVFEIRR</sequence>